<reference evidence="1 2" key="1">
    <citation type="submission" date="2020-08" db="EMBL/GenBank/DDBJ databases">
        <title>A Genomic Blueprint of the Chicken Gut Microbiome.</title>
        <authorList>
            <person name="Gilroy R."/>
            <person name="Ravi A."/>
            <person name="Getino M."/>
            <person name="Pursley I."/>
            <person name="Horton D.L."/>
            <person name="Alikhan N.-F."/>
            <person name="Baker D."/>
            <person name="Gharbi K."/>
            <person name="Hall N."/>
            <person name="Watson M."/>
            <person name="Adriaenssens E.M."/>
            <person name="Foster-Nyarko E."/>
            <person name="Jarju S."/>
            <person name="Secka A."/>
            <person name="Antonio M."/>
            <person name="Oren A."/>
            <person name="Chaudhuri R."/>
            <person name="La Ragione R.M."/>
            <person name="Hildebrand F."/>
            <person name="Pallen M.J."/>
        </authorList>
    </citation>
    <scope>NUCLEOTIDE SEQUENCE [LARGE SCALE GENOMIC DNA]</scope>
    <source>
        <strain evidence="1 2">Sa2BVA9</strain>
    </source>
</reference>
<dbReference type="EMBL" id="JACSQL010000001">
    <property type="protein sequence ID" value="MBD7966757.1"/>
    <property type="molecule type" value="Genomic_DNA"/>
</dbReference>
<proteinExistence type="predicted"/>
<dbReference type="RefSeq" id="WP_191797580.1">
    <property type="nucleotide sequence ID" value="NZ_JACSQL010000001.1"/>
</dbReference>
<evidence type="ECO:0000313" key="2">
    <source>
        <dbReference type="Proteomes" id="UP000608071"/>
    </source>
</evidence>
<sequence>MRRKDRMRRSGGFLLLFVCFLCAVFLQGCTSSRPALQGTTLSEIYPGDITKVDRVELLDGTTGRTKWLDDPGEIRLWIGGLKDVVLIPEENQEGSVGGMYVIGFYEGEERKLWFSPQSIEDVYYETNELFTGQIQLLFEREFSTP</sequence>
<accession>A0ABR8STD4</accession>
<keyword evidence="2" id="KW-1185">Reference proteome</keyword>
<name>A0ABR8STD4_9BACL</name>
<gene>
    <name evidence="1" type="ORF">H9647_01650</name>
</gene>
<dbReference type="Proteomes" id="UP000608071">
    <property type="component" value="Unassembled WGS sequence"/>
</dbReference>
<dbReference type="PROSITE" id="PS51257">
    <property type="entry name" value="PROKAR_LIPOPROTEIN"/>
    <property type="match status" value="1"/>
</dbReference>
<protein>
    <recommendedName>
        <fullName evidence="3">Lipoprotein</fullName>
    </recommendedName>
</protein>
<evidence type="ECO:0000313" key="1">
    <source>
        <dbReference type="EMBL" id="MBD7966757.1"/>
    </source>
</evidence>
<evidence type="ECO:0008006" key="3">
    <source>
        <dbReference type="Google" id="ProtNLM"/>
    </source>
</evidence>
<comment type="caution">
    <text evidence="1">The sequence shown here is derived from an EMBL/GenBank/DDBJ whole genome shotgun (WGS) entry which is preliminary data.</text>
</comment>
<organism evidence="1 2">
    <name type="scientific">Paenibacillus gallinarum</name>
    <dbReference type="NCBI Taxonomy" id="2762232"/>
    <lineage>
        <taxon>Bacteria</taxon>
        <taxon>Bacillati</taxon>
        <taxon>Bacillota</taxon>
        <taxon>Bacilli</taxon>
        <taxon>Bacillales</taxon>
        <taxon>Paenibacillaceae</taxon>
        <taxon>Paenibacillus</taxon>
    </lineage>
</organism>